<keyword evidence="2" id="KW-1185">Reference proteome</keyword>
<dbReference type="OrthoDB" id="1055148at2759"/>
<dbReference type="Proteomes" id="UP000015241">
    <property type="component" value="Unassembled WGS sequence"/>
</dbReference>
<sequence>MLAHRLTGRVYGGVRYARFSNKFTRDVLVLNSAEVTRVLPEERGVKYSGRPRCTSGYV</sequence>
<accession>S8FHR5</accession>
<gene>
    <name evidence="1" type="ORF">FOMPIDRAFT_86204</name>
</gene>
<name>S8FHR5_FOMSC</name>
<reference evidence="1 2" key="1">
    <citation type="journal article" date="2012" name="Science">
        <title>The Paleozoic origin of enzymatic lignin decomposition reconstructed from 31 fungal genomes.</title>
        <authorList>
            <person name="Floudas D."/>
            <person name="Binder M."/>
            <person name="Riley R."/>
            <person name="Barry K."/>
            <person name="Blanchette R.A."/>
            <person name="Henrissat B."/>
            <person name="Martinez A.T."/>
            <person name="Otillar R."/>
            <person name="Spatafora J.W."/>
            <person name="Yadav J.S."/>
            <person name="Aerts A."/>
            <person name="Benoit I."/>
            <person name="Boyd A."/>
            <person name="Carlson A."/>
            <person name="Copeland A."/>
            <person name="Coutinho P.M."/>
            <person name="de Vries R.P."/>
            <person name="Ferreira P."/>
            <person name="Findley K."/>
            <person name="Foster B."/>
            <person name="Gaskell J."/>
            <person name="Glotzer D."/>
            <person name="Gorecki P."/>
            <person name="Heitman J."/>
            <person name="Hesse C."/>
            <person name="Hori C."/>
            <person name="Igarashi K."/>
            <person name="Jurgens J.A."/>
            <person name="Kallen N."/>
            <person name="Kersten P."/>
            <person name="Kohler A."/>
            <person name="Kuees U."/>
            <person name="Kumar T.K.A."/>
            <person name="Kuo A."/>
            <person name="LaButti K."/>
            <person name="Larrondo L.F."/>
            <person name="Lindquist E."/>
            <person name="Ling A."/>
            <person name="Lombard V."/>
            <person name="Lucas S."/>
            <person name="Lundell T."/>
            <person name="Martin R."/>
            <person name="McLaughlin D.J."/>
            <person name="Morgenstern I."/>
            <person name="Morin E."/>
            <person name="Murat C."/>
            <person name="Nagy L.G."/>
            <person name="Nolan M."/>
            <person name="Ohm R.A."/>
            <person name="Patyshakuliyeva A."/>
            <person name="Rokas A."/>
            <person name="Ruiz-Duenas F.J."/>
            <person name="Sabat G."/>
            <person name="Salamov A."/>
            <person name="Samejima M."/>
            <person name="Schmutz J."/>
            <person name="Slot J.C."/>
            <person name="St John F."/>
            <person name="Stenlid J."/>
            <person name="Sun H."/>
            <person name="Sun S."/>
            <person name="Syed K."/>
            <person name="Tsang A."/>
            <person name="Wiebenga A."/>
            <person name="Young D."/>
            <person name="Pisabarro A."/>
            <person name="Eastwood D.C."/>
            <person name="Martin F."/>
            <person name="Cullen D."/>
            <person name="Grigoriev I.V."/>
            <person name="Hibbett D.S."/>
        </authorList>
    </citation>
    <scope>NUCLEOTIDE SEQUENCE</scope>
    <source>
        <strain evidence="2">FP-58527</strain>
    </source>
</reference>
<dbReference type="EMBL" id="KE504145">
    <property type="protein sequence ID" value="EPT00946.1"/>
    <property type="molecule type" value="Genomic_DNA"/>
</dbReference>
<evidence type="ECO:0000313" key="1">
    <source>
        <dbReference type="EMBL" id="EPT00946.1"/>
    </source>
</evidence>
<protein>
    <submittedName>
        <fullName evidence="1">Uncharacterized protein</fullName>
    </submittedName>
</protein>
<dbReference type="HOGENOM" id="CLU_2979094_0_0_1"/>
<evidence type="ECO:0000313" key="2">
    <source>
        <dbReference type="Proteomes" id="UP000015241"/>
    </source>
</evidence>
<organism evidence="1 2">
    <name type="scientific">Fomitopsis schrenkii</name>
    <name type="common">Brown rot fungus</name>
    <dbReference type="NCBI Taxonomy" id="2126942"/>
    <lineage>
        <taxon>Eukaryota</taxon>
        <taxon>Fungi</taxon>
        <taxon>Dikarya</taxon>
        <taxon>Basidiomycota</taxon>
        <taxon>Agaricomycotina</taxon>
        <taxon>Agaricomycetes</taxon>
        <taxon>Polyporales</taxon>
        <taxon>Fomitopsis</taxon>
    </lineage>
</organism>
<dbReference type="InParanoid" id="S8FHR5"/>
<dbReference type="AlphaFoldDB" id="S8FHR5"/>
<proteinExistence type="predicted"/>